<dbReference type="InterPro" id="IPR001480">
    <property type="entry name" value="Bulb-type_lectin_dom"/>
</dbReference>
<dbReference type="EMBL" id="CADCVD010000093">
    <property type="protein sequence ID" value="CAA9447414.1"/>
    <property type="molecule type" value="Genomic_DNA"/>
</dbReference>
<gene>
    <name evidence="6" type="ORF">AVDCRST_MAG37-1971</name>
</gene>
<evidence type="ECO:0000256" key="3">
    <source>
        <dbReference type="ARBA" id="ARBA00022723"/>
    </source>
</evidence>
<dbReference type="Pfam" id="PF00264">
    <property type="entry name" value="Tyrosinase"/>
    <property type="match status" value="2"/>
</dbReference>
<dbReference type="GO" id="GO:0016491">
    <property type="term" value="F:oxidoreductase activity"/>
    <property type="evidence" value="ECO:0007669"/>
    <property type="project" value="InterPro"/>
</dbReference>
<dbReference type="PROSITE" id="PS00498">
    <property type="entry name" value="TYROSINASE_2"/>
    <property type="match status" value="1"/>
</dbReference>
<dbReference type="PROSITE" id="PS50927">
    <property type="entry name" value="BULB_LECTIN"/>
    <property type="match status" value="1"/>
</dbReference>
<proteinExistence type="inferred from homology"/>
<dbReference type="CDD" id="cd00028">
    <property type="entry name" value="B_lectin"/>
    <property type="match status" value="1"/>
</dbReference>
<name>A0A6J4QLW3_9ACTN</name>
<protein>
    <recommendedName>
        <fullName evidence="5">Bulb-type lectin domain-containing protein</fullName>
    </recommendedName>
</protein>
<dbReference type="PANTHER" id="PTHR11474:SF126">
    <property type="entry name" value="TYROSINASE-LIKE PROTEIN TYR-1-RELATED"/>
    <property type="match status" value="1"/>
</dbReference>
<organism evidence="6">
    <name type="scientific">uncultured Rubrobacteraceae bacterium</name>
    <dbReference type="NCBI Taxonomy" id="349277"/>
    <lineage>
        <taxon>Bacteria</taxon>
        <taxon>Bacillati</taxon>
        <taxon>Actinomycetota</taxon>
        <taxon>Rubrobacteria</taxon>
        <taxon>Rubrobacterales</taxon>
        <taxon>Rubrobacteraceae</taxon>
        <taxon>environmental samples</taxon>
    </lineage>
</organism>
<evidence type="ECO:0000313" key="6">
    <source>
        <dbReference type="EMBL" id="CAA9447414.1"/>
    </source>
</evidence>
<feature type="domain" description="Bulb-type lectin" evidence="5">
    <location>
        <begin position="235"/>
        <end position="345"/>
    </location>
</feature>
<sequence>MGVRKNYRNLTNVERDRFVRALYRVKSTGIVDQFANEHASHFTHGIHRSSHFLPWHREFLLRFERELQKFHPDVTIPYWDSTVDRSPSDPLWNNNFLGQFNSAWNLGRALGSATLPTPQQVQTNQGRSTYDTFWPELERVIHNPPHVWVEGVMGGVASPGDPVFYLHHCWIDMLWARWQLAHPGAPFVSSGAGAGLNDPLMGWPDRTPANVLNHRALGYCYDTEQVLPTSPAAQGDDMQPGEVLNPGQSIRSADGQYTFIYQGDGNLVLYRNRDGRALWASNTAGRPVGVCIMQRDGNLVIYAPGGKALWASGTWQHPGSRLVVQGDGNVVIYRPDGRAVWATNTVQP</sequence>
<comment type="similarity">
    <text evidence="2">Belongs to the tyrosinase family.</text>
</comment>
<comment type="cofactor">
    <cofactor evidence="1">
        <name>Cu(2+)</name>
        <dbReference type="ChEBI" id="CHEBI:29036"/>
    </cofactor>
</comment>
<reference evidence="6" key="1">
    <citation type="submission" date="2020-02" db="EMBL/GenBank/DDBJ databases">
        <authorList>
            <person name="Meier V. D."/>
        </authorList>
    </citation>
    <scope>NUCLEOTIDE SEQUENCE</scope>
    <source>
        <strain evidence="6">AVDCRST_MAG37</strain>
    </source>
</reference>
<dbReference type="InterPro" id="IPR002227">
    <property type="entry name" value="Tyrosinase_Cu-bd"/>
</dbReference>
<evidence type="ECO:0000256" key="4">
    <source>
        <dbReference type="ARBA" id="ARBA00023008"/>
    </source>
</evidence>
<dbReference type="Gene3D" id="2.90.10.10">
    <property type="entry name" value="Bulb-type lectin domain"/>
    <property type="match status" value="2"/>
</dbReference>
<dbReference type="SUPFAM" id="SSF48056">
    <property type="entry name" value="Di-copper centre-containing domain"/>
    <property type="match status" value="1"/>
</dbReference>
<dbReference type="InterPro" id="IPR036426">
    <property type="entry name" value="Bulb-type_lectin_dom_sf"/>
</dbReference>
<dbReference type="PROSITE" id="PS00497">
    <property type="entry name" value="TYROSINASE_1"/>
    <property type="match status" value="1"/>
</dbReference>
<dbReference type="GO" id="GO:0046872">
    <property type="term" value="F:metal ion binding"/>
    <property type="evidence" value="ECO:0007669"/>
    <property type="project" value="UniProtKB-KW"/>
</dbReference>
<dbReference type="Gene3D" id="1.10.1280.10">
    <property type="entry name" value="Di-copper center containing domain from catechol oxidase"/>
    <property type="match status" value="2"/>
</dbReference>
<evidence type="ECO:0000256" key="1">
    <source>
        <dbReference type="ARBA" id="ARBA00001973"/>
    </source>
</evidence>
<keyword evidence="3" id="KW-0479">Metal-binding</keyword>
<evidence type="ECO:0000256" key="2">
    <source>
        <dbReference type="ARBA" id="ARBA00009928"/>
    </source>
</evidence>
<dbReference type="AlphaFoldDB" id="A0A6J4QLW3"/>
<dbReference type="SUPFAM" id="SSF51110">
    <property type="entry name" value="alpha-D-mannose-specific plant lectins"/>
    <property type="match status" value="1"/>
</dbReference>
<keyword evidence="4" id="KW-0186">Copper</keyword>
<evidence type="ECO:0000259" key="5">
    <source>
        <dbReference type="PROSITE" id="PS50927"/>
    </source>
</evidence>
<dbReference type="InterPro" id="IPR008922">
    <property type="entry name" value="Di-copper_centre_dom_sf"/>
</dbReference>
<accession>A0A6J4QLW3</accession>
<dbReference type="PANTHER" id="PTHR11474">
    <property type="entry name" value="TYROSINASE FAMILY MEMBER"/>
    <property type="match status" value="1"/>
</dbReference>
<dbReference type="InterPro" id="IPR050316">
    <property type="entry name" value="Tyrosinase/Hemocyanin"/>
</dbReference>
<dbReference type="SMART" id="SM00108">
    <property type="entry name" value="B_lectin"/>
    <property type="match status" value="1"/>
</dbReference>